<accession>A0AAX3BAF6</accession>
<proteinExistence type="inferred from homology"/>
<feature type="binding site" evidence="13">
    <location>
        <position position="258"/>
    </location>
    <ligand>
        <name>NAD(+)</name>
        <dbReference type="ChEBI" id="CHEBI:57540"/>
    </ligand>
</feature>
<keyword evidence="22" id="KW-1185">Reference proteome</keyword>
<dbReference type="RefSeq" id="WP_271434332.1">
    <property type="nucleotide sequence ID" value="NZ_CP073355.1"/>
</dbReference>
<dbReference type="NCBIfam" id="TIGR01302">
    <property type="entry name" value="IMP_dehydrog"/>
    <property type="match status" value="1"/>
</dbReference>
<dbReference type="SUPFAM" id="SSF51412">
    <property type="entry name" value="Inosine monophosphate dehydrogenase (IMPDH)"/>
    <property type="match status" value="1"/>
</dbReference>
<feature type="active site" description="Thioimidate intermediate" evidence="13 14">
    <location>
        <position position="315"/>
    </location>
</feature>
<dbReference type="EMBL" id="CP073355">
    <property type="protein sequence ID" value="URA09207.1"/>
    <property type="molecule type" value="Genomic_DNA"/>
</dbReference>
<evidence type="ECO:0000256" key="19">
    <source>
        <dbReference type="RuleBase" id="RU003928"/>
    </source>
</evidence>
<dbReference type="Pfam" id="PF00571">
    <property type="entry name" value="CBS"/>
    <property type="match status" value="2"/>
</dbReference>
<dbReference type="InterPro" id="IPR015875">
    <property type="entry name" value="IMP_DH/GMP_Rdtase_CS"/>
</dbReference>
<dbReference type="GO" id="GO:0006177">
    <property type="term" value="P:GMP biosynthetic process"/>
    <property type="evidence" value="ECO:0007669"/>
    <property type="project" value="UniProtKB-UniRule"/>
</dbReference>
<dbReference type="HAMAP" id="MF_01964">
    <property type="entry name" value="IMPDH"/>
    <property type="match status" value="1"/>
</dbReference>
<evidence type="ECO:0000256" key="13">
    <source>
        <dbReference type="HAMAP-Rule" id="MF_01964"/>
    </source>
</evidence>
<feature type="binding site" evidence="13 15">
    <location>
        <begin position="308"/>
        <end position="310"/>
    </location>
    <ligand>
        <name>NAD(+)</name>
        <dbReference type="ChEBI" id="CHEBI:57540"/>
    </ligand>
</feature>
<evidence type="ECO:0000256" key="12">
    <source>
        <dbReference type="ARBA" id="ARBA00048028"/>
    </source>
</evidence>
<dbReference type="FunFam" id="3.20.20.70:FF:000003">
    <property type="entry name" value="GMP reductase"/>
    <property type="match status" value="1"/>
</dbReference>
<feature type="domain" description="CBS" evidence="20">
    <location>
        <begin position="159"/>
        <end position="224"/>
    </location>
</feature>
<feature type="binding site" evidence="13">
    <location>
        <position position="480"/>
    </location>
    <ligand>
        <name>K(+)</name>
        <dbReference type="ChEBI" id="CHEBI:29103"/>
        <note>ligand shared between two tetrameric partners</note>
    </ligand>
</feature>
<reference evidence="21" key="2">
    <citation type="submission" date="2022-06" db="EMBL/GenBank/DDBJ databases">
        <title>Thermospira aquatica gen. nov., sp. nov.</title>
        <authorList>
            <person name="Ben Ali Gam Z."/>
            <person name="Labat M."/>
        </authorList>
    </citation>
    <scope>NUCLEOTIDE SEQUENCE</scope>
    <source>
        <strain evidence="21">F1F22</strain>
    </source>
</reference>
<keyword evidence="9 13" id="KW-0560">Oxidoreductase</keyword>
<dbReference type="InterPro" id="IPR013785">
    <property type="entry name" value="Aldolase_TIM"/>
</dbReference>
<feature type="binding site" evidence="13">
    <location>
        <position position="313"/>
    </location>
    <ligand>
        <name>IMP</name>
        <dbReference type="ChEBI" id="CHEBI:58053"/>
    </ligand>
</feature>
<feature type="binding site" evidence="13">
    <location>
        <begin position="348"/>
        <end position="350"/>
    </location>
    <ligand>
        <name>IMP</name>
        <dbReference type="ChEBI" id="CHEBI:58053"/>
    </ligand>
</feature>
<dbReference type="InterPro" id="IPR001093">
    <property type="entry name" value="IMP_DH_GMPRt"/>
</dbReference>
<dbReference type="KEGG" id="taqu:KDW03_06780"/>
<evidence type="ECO:0000256" key="9">
    <source>
        <dbReference type="ARBA" id="ARBA00023002"/>
    </source>
</evidence>
<comment type="pathway">
    <text evidence="13 19">Purine metabolism; XMP biosynthesis via de novo pathway; XMP from IMP: step 1/1.</text>
</comment>
<dbReference type="PROSITE" id="PS00487">
    <property type="entry name" value="IMP_DH_GMP_RED"/>
    <property type="match status" value="1"/>
</dbReference>
<evidence type="ECO:0000256" key="17">
    <source>
        <dbReference type="PROSITE-ProRule" id="PRU00703"/>
    </source>
</evidence>
<evidence type="ECO:0000256" key="4">
    <source>
        <dbReference type="ARBA" id="ARBA00022723"/>
    </source>
</evidence>
<comment type="similarity">
    <text evidence="2 13 18">Belongs to the IMPDH/GMPR family.</text>
</comment>
<keyword evidence="10 13" id="KW-0520">NAD</keyword>
<evidence type="ECO:0000256" key="3">
    <source>
        <dbReference type="ARBA" id="ARBA00011881"/>
    </source>
</evidence>
<name>A0AAX3BAF6_9SPIR</name>
<evidence type="ECO:0000259" key="20">
    <source>
        <dbReference type="PROSITE" id="PS51371"/>
    </source>
</evidence>
<keyword evidence="4 13" id="KW-0479">Metal-binding</keyword>
<comment type="cofactor">
    <cofactor evidence="1 13">
        <name>K(+)</name>
        <dbReference type="ChEBI" id="CHEBI:29103"/>
    </cofactor>
</comment>
<evidence type="ECO:0000256" key="5">
    <source>
        <dbReference type="ARBA" id="ARBA00022737"/>
    </source>
</evidence>
<dbReference type="GO" id="GO:0003938">
    <property type="term" value="F:IMP dehydrogenase activity"/>
    <property type="evidence" value="ECO:0007669"/>
    <property type="project" value="UniProtKB-UniRule"/>
</dbReference>
<comment type="catalytic activity">
    <reaction evidence="12 13 19">
        <text>IMP + NAD(+) + H2O = XMP + NADH + H(+)</text>
        <dbReference type="Rhea" id="RHEA:11708"/>
        <dbReference type="ChEBI" id="CHEBI:15377"/>
        <dbReference type="ChEBI" id="CHEBI:15378"/>
        <dbReference type="ChEBI" id="CHEBI:57464"/>
        <dbReference type="ChEBI" id="CHEBI:57540"/>
        <dbReference type="ChEBI" id="CHEBI:57945"/>
        <dbReference type="ChEBI" id="CHEBI:58053"/>
        <dbReference type="EC" id="1.1.1.205"/>
    </reaction>
</comment>
<feature type="binding site" description="in other chain" evidence="13 16">
    <location>
        <position position="315"/>
    </location>
    <ligand>
        <name>K(+)</name>
        <dbReference type="ChEBI" id="CHEBI:29103"/>
        <note>ligand shared between two tetrameric partners</note>
    </ligand>
</feature>
<evidence type="ECO:0000256" key="7">
    <source>
        <dbReference type="ARBA" id="ARBA00022755"/>
    </source>
</evidence>
<dbReference type="CDD" id="cd00381">
    <property type="entry name" value="IMPDH"/>
    <property type="match status" value="1"/>
</dbReference>
<evidence type="ECO:0000256" key="6">
    <source>
        <dbReference type="ARBA" id="ARBA00022749"/>
    </source>
</evidence>
<dbReference type="InterPro" id="IPR000644">
    <property type="entry name" value="CBS_dom"/>
</dbReference>
<dbReference type="Gene3D" id="3.20.20.70">
    <property type="entry name" value="Aldolase class I"/>
    <property type="match status" value="1"/>
</dbReference>
<dbReference type="GO" id="GO:0000166">
    <property type="term" value="F:nucleotide binding"/>
    <property type="evidence" value="ECO:0007669"/>
    <property type="project" value="UniProtKB-UniRule"/>
</dbReference>
<reference evidence="21" key="1">
    <citation type="submission" date="2021-04" db="EMBL/GenBank/DDBJ databases">
        <authorList>
            <person name="Postec A."/>
        </authorList>
    </citation>
    <scope>NUCLEOTIDE SEQUENCE</scope>
    <source>
        <strain evidence="21">F1F22</strain>
    </source>
</reference>
<evidence type="ECO:0000313" key="21">
    <source>
        <dbReference type="EMBL" id="URA09207.1"/>
    </source>
</evidence>
<feature type="active site" description="Proton acceptor" evidence="13 14">
    <location>
        <position position="411"/>
    </location>
</feature>
<dbReference type="PANTHER" id="PTHR11911:SF111">
    <property type="entry name" value="INOSINE-5'-MONOPHOSPHATE DEHYDROGENASE"/>
    <property type="match status" value="1"/>
</dbReference>
<evidence type="ECO:0000256" key="14">
    <source>
        <dbReference type="PIRSR" id="PIRSR000130-1"/>
    </source>
</evidence>
<dbReference type="InterPro" id="IPR005990">
    <property type="entry name" value="IMP_DH"/>
</dbReference>
<evidence type="ECO:0000256" key="16">
    <source>
        <dbReference type="PIRSR" id="PIRSR000130-4"/>
    </source>
</evidence>
<dbReference type="CDD" id="cd04601">
    <property type="entry name" value="CBS_pair_IMPDH"/>
    <property type="match status" value="1"/>
</dbReference>
<feature type="binding site" evidence="13">
    <location>
        <begin position="395"/>
        <end position="399"/>
    </location>
    <ligand>
        <name>IMP</name>
        <dbReference type="ChEBI" id="CHEBI:58053"/>
    </ligand>
</feature>
<evidence type="ECO:0000256" key="15">
    <source>
        <dbReference type="PIRSR" id="PIRSR000130-3"/>
    </source>
</evidence>
<comment type="activity regulation">
    <text evidence="13">Mycophenolic acid (MPA) is a non-competitive inhibitor that prevents formation of the closed enzyme conformation by binding to the same site as the amobile flap. In contrast, mizoribine monophosphate (MZP) is a competitive inhibitor that induces the closed conformation. MPA is a potent inhibitor of mammalian IMPDHs but a poor inhibitor of the bacterial enzymes. MZP is a more potent inhibitor of bacterial IMPDH.</text>
</comment>
<dbReference type="PIRSF" id="PIRSF000130">
    <property type="entry name" value="IMPDH"/>
    <property type="match status" value="1"/>
</dbReference>
<comment type="function">
    <text evidence="13">Catalyzes the conversion of inosine 5'-phosphate (IMP) to xanthosine 5'-phosphate (XMP), the first committed and rate-limiting step in the de novo synthesis of guanine nucleotides, and therefore plays an important role in the regulation of cell growth.</text>
</comment>
<feature type="binding site" evidence="13">
    <location>
        <begin position="371"/>
        <end position="372"/>
    </location>
    <ligand>
        <name>IMP</name>
        <dbReference type="ChEBI" id="CHEBI:58053"/>
    </ligand>
</feature>
<feature type="binding site" evidence="13">
    <location>
        <position position="479"/>
    </location>
    <ligand>
        <name>K(+)</name>
        <dbReference type="ChEBI" id="CHEBI:29103"/>
        <note>ligand shared between two tetrameric partners</note>
    </ligand>
</feature>
<dbReference type="Pfam" id="PF00478">
    <property type="entry name" value="IMPDH"/>
    <property type="match status" value="1"/>
</dbReference>
<keyword evidence="11 17" id="KW-0129">CBS domain</keyword>
<protein>
    <recommendedName>
        <fullName evidence="13 19">Inosine-5'-monophosphate dehydrogenase</fullName>
        <shortName evidence="13">IMP dehydrogenase</shortName>
        <shortName evidence="13">IMPD</shortName>
        <shortName evidence="13">IMPDH</shortName>
        <ecNumber evidence="13 19">1.1.1.205</ecNumber>
    </recommendedName>
</protein>
<feature type="binding site" description="in other chain" evidence="13 16">
    <location>
        <position position="310"/>
    </location>
    <ligand>
        <name>K(+)</name>
        <dbReference type="ChEBI" id="CHEBI:29103"/>
        <note>ligand shared between two tetrameric partners</note>
    </ligand>
</feature>
<feature type="binding site" description="in other chain" evidence="13 16">
    <location>
        <position position="312"/>
    </location>
    <ligand>
        <name>K(+)</name>
        <dbReference type="ChEBI" id="CHEBI:29103"/>
        <note>ligand shared between two tetrameric partners</note>
    </ligand>
</feature>
<keyword evidence="5" id="KW-0677">Repeat</keyword>
<dbReference type="SMART" id="SM01240">
    <property type="entry name" value="IMPDH"/>
    <property type="match status" value="1"/>
</dbReference>
<dbReference type="SMART" id="SM00116">
    <property type="entry name" value="CBS"/>
    <property type="match status" value="2"/>
</dbReference>
<comment type="subunit">
    <text evidence="3 13">Homotetramer.</text>
</comment>
<organism evidence="21 22">
    <name type="scientific">Thermospira aquatica</name>
    <dbReference type="NCBI Taxonomy" id="2828656"/>
    <lineage>
        <taxon>Bacteria</taxon>
        <taxon>Pseudomonadati</taxon>
        <taxon>Spirochaetota</taxon>
        <taxon>Spirochaetia</taxon>
        <taxon>Brevinematales</taxon>
        <taxon>Thermospiraceae</taxon>
        <taxon>Thermospira</taxon>
    </lineage>
</organism>
<evidence type="ECO:0000256" key="10">
    <source>
        <dbReference type="ARBA" id="ARBA00023027"/>
    </source>
</evidence>
<gene>
    <name evidence="13 21" type="primary">guaB</name>
    <name evidence="21" type="ORF">KDW03_06780</name>
</gene>
<dbReference type="PANTHER" id="PTHR11911">
    <property type="entry name" value="INOSINE-5-MONOPHOSPHATE DEHYDROGENASE RELATED"/>
    <property type="match status" value="1"/>
</dbReference>
<evidence type="ECO:0000256" key="18">
    <source>
        <dbReference type="RuleBase" id="RU003927"/>
    </source>
</evidence>
<evidence type="ECO:0000256" key="2">
    <source>
        <dbReference type="ARBA" id="ARBA00005502"/>
    </source>
</evidence>
<dbReference type="Proteomes" id="UP001056539">
    <property type="component" value="Chromosome"/>
</dbReference>
<evidence type="ECO:0000256" key="1">
    <source>
        <dbReference type="ARBA" id="ARBA00001958"/>
    </source>
</evidence>
<feature type="domain" description="CBS" evidence="20">
    <location>
        <begin position="96"/>
        <end position="155"/>
    </location>
</feature>
<feature type="binding site" evidence="15">
    <location>
        <begin position="258"/>
        <end position="260"/>
    </location>
    <ligand>
        <name>NAD(+)</name>
        <dbReference type="ChEBI" id="CHEBI:57540"/>
    </ligand>
</feature>
<keyword evidence="6 13" id="KW-0332">GMP biosynthesis</keyword>
<dbReference type="EC" id="1.1.1.205" evidence="13 19"/>
<dbReference type="GO" id="GO:0046872">
    <property type="term" value="F:metal ion binding"/>
    <property type="evidence" value="ECO:0007669"/>
    <property type="project" value="UniProtKB-UniRule"/>
</dbReference>
<evidence type="ECO:0000313" key="22">
    <source>
        <dbReference type="Proteomes" id="UP001056539"/>
    </source>
</evidence>
<comment type="caution">
    <text evidence="13">Lacks conserved residue(s) required for the propagation of feature annotation.</text>
</comment>
<dbReference type="SUPFAM" id="SSF54631">
    <property type="entry name" value="CBS-domain pair"/>
    <property type="match status" value="1"/>
</dbReference>
<dbReference type="InterPro" id="IPR046342">
    <property type="entry name" value="CBS_dom_sf"/>
</dbReference>
<evidence type="ECO:0000256" key="11">
    <source>
        <dbReference type="ARBA" id="ARBA00023122"/>
    </source>
</evidence>
<keyword evidence="8 13" id="KW-0630">Potassium</keyword>
<feature type="binding site" evidence="13">
    <location>
        <position position="481"/>
    </location>
    <ligand>
        <name>K(+)</name>
        <dbReference type="ChEBI" id="CHEBI:29103"/>
        <note>ligand shared between two tetrameric partners</note>
    </ligand>
</feature>
<evidence type="ECO:0000256" key="8">
    <source>
        <dbReference type="ARBA" id="ARBA00022958"/>
    </source>
</evidence>
<dbReference type="AlphaFoldDB" id="A0AAX3BAF6"/>
<dbReference type="PROSITE" id="PS51371">
    <property type="entry name" value="CBS"/>
    <property type="match status" value="2"/>
</dbReference>
<feature type="binding site" evidence="13">
    <location>
        <position position="425"/>
    </location>
    <ligand>
        <name>IMP</name>
        <dbReference type="ChEBI" id="CHEBI:58053"/>
    </ligand>
</feature>
<keyword evidence="7 13" id="KW-0658">Purine biosynthesis</keyword>
<sequence>MKDKFYFDDIGLTFDDVLIVPNYSEVVPAQVSTETFLTKDIRLHIPLMSAAMDTVTDANMAIAIAQLGGIGVIHRNLTPTKQAEEVRKVKRFENIIIETPITIDYSQNIENVRVLMRQGRISGIPVVDGEKKLMGIITKRDLEFYDEKKAKNIPVHEVMTPREKLVVYEVENPQQVDLNRAGEIMRKNRVEKLPLVNKKNILVGLITLKDITRIVEHTYATKDEGGRLRVAAAVGTGEAELERVSKLVEAGVDIIVVDTAHGHSRKVIDMVKMVKKQFPSQNVIAGNIATAEAAKALIDAGADAVKVGIGPGSICTTRVVAGVGVPQISAILDVASVTRSARIPLIADGGIKFSGDIAKALAAGADVVMIGNLLAGTTESPGEFVIYKGRRYKSYRGMGSLGAMVEGSKSRYFQDEYEPEKLVPEGIEGRVPYKGDAKDVVYQLIGGLRSAMGYCGCATIAEFQTKTRFVRISSASLRESHPHDVIITKEAPNYMVEEKEE</sequence>
<dbReference type="GO" id="GO:0006183">
    <property type="term" value="P:GTP biosynthetic process"/>
    <property type="evidence" value="ECO:0007669"/>
    <property type="project" value="TreeGrafter"/>
</dbReference>